<feature type="transmembrane region" description="Helical" evidence="1">
    <location>
        <begin position="74"/>
        <end position="97"/>
    </location>
</feature>
<dbReference type="AlphaFoldDB" id="I4F3C4"/>
<reference evidence="2 3" key="1">
    <citation type="journal article" date="2012" name="J. Bacteriol.">
        <title>Genome Sequence of Radiation-Resistant Modestobacter marinus Strain BC501, a Representative Actinobacterium That Thrives on Calcareous Stone Surfaces.</title>
        <authorList>
            <person name="Normand P."/>
            <person name="Gury J."/>
            <person name="Pujic P."/>
            <person name="Chouaia B."/>
            <person name="Crotti E."/>
            <person name="Brusetti L."/>
            <person name="Daffonchio D."/>
            <person name="Vacherie B."/>
            <person name="Barbe V."/>
            <person name="Medigue C."/>
            <person name="Calteau A."/>
            <person name="Ghodhbane-Gtari F."/>
            <person name="Essoussi I."/>
            <person name="Nouioui I."/>
            <person name="Abbassi-Ghozzi I."/>
            <person name="Gtari M."/>
        </authorList>
    </citation>
    <scope>NUCLEOTIDE SEQUENCE [LARGE SCALE GENOMIC DNA]</scope>
    <source>
        <strain evidence="3">BC 501</strain>
    </source>
</reference>
<sequence>MPRVKRWWIGASLLAVGLGWCITDWVLRTLYPLSWGGPNIGGGGLLLIAVGAAITGAVMLMTSGRALLSRPKSWVLWAPVAVDAALLVGLVAVRVLLPGDTGPDGGLAGINGQVGVTVDATGAPVLMLEVCHGSVDTVTVVGPNRGSQPNEVFARLTAPAPVASPTQVALLAPPPGWSGTPTSLPLDTQSFLIASAEGTQSELRQVDFSAADLATLDPETVQYSDYDDAAQDLVNRRTPRSGFHQVACAN</sequence>
<keyword evidence="3" id="KW-1185">Reference proteome</keyword>
<name>I4F3C4_MODI5</name>
<keyword evidence="1" id="KW-1133">Transmembrane helix</keyword>
<proteinExistence type="predicted"/>
<keyword evidence="1" id="KW-0472">Membrane</keyword>
<evidence type="ECO:0000256" key="1">
    <source>
        <dbReference type="SAM" id="Phobius"/>
    </source>
</evidence>
<dbReference type="EMBL" id="FO203431">
    <property type="protein sequence ID" value="CCH90137.1"/>
    <property type="molecule type" value="Genomic_DNA"/>
</dbReference>
<feature type="transmembrane region" description="Helical" evidence="1">
    <location>
        <begin position="7"/>
        <end position="27"/>
    </location>
</feature>
<protein>
    <submittedName>
        <fullName evidence="2">Uncharacterized protein</fullName>
    </submittedName>
</protein>
<organism evidence="2 3">
    <name type="scientific">Modestobacter italicus (strain DSM 44449 / CECT 9708 / BC 501)</name>
    <dbReference type="NCBI Taxonomy" id="2732864"/>
    <lineage>
        <taxon>Bacteria</taxon>
        <taxon>Bacillati</taxon>
        <taxon>Actinomycetota</taxon>
        <taxon>Actinomycetes</taxon>
        <taxon>Geodermatophilales</taxon>
        <taxon>Geodermatophilaceae</taxon>
        <taxon>Modestobacter</taxon>
    </lineage>
</organism>
<evidence type="ECO:0000313" key="3">
    <source>
        <dbReference type="Proteomes" id="UP000006461"/>
    </source>
</evidence>
<feature type="transmembrane region" description="Helical" evidence="1">
    <location>
        <begin position="39"/>
        <end position="62"/>
    </location>
</feature>
<dbReference type="Proteomes" id="UP000006461">
    <property type="component" value="Chromosome"/>
</dbReference>
<dbReference type="STRING" id="477641.MODMU_4756"/>
<dbReference type="KEGG" id="mmar:MODMU_4756"/>
<dbReference type="HOGENOM" id="CLU_1110453_0_0_11"/>
<dbReference type="eggNOG" id="ENOG5030WDG">
    <property type="taxonomic scope" value="Bacteria"/>
</dbReference>
<evidence type="ECO:0000313" key="2">
    <source>
        <dbReference type="EMBL" id="CCH90137.1"/>
    </source>
</evidence>
<keyword evidence="1" id="KW-0812">Transmembrane</keyword>
<accession>I4F3C4</accession>
<gene>
    <name evidence="2" type="ordered locus">MODMU_4756</name>
</gene>